<evidence type="ECO:0000256" key="1">
    <source>
        <dbReference type="SAM" id="MobiDB-lite"/>
    </source>
</evidence>
<dbReference type="Gene3D" id="3.40.50.150">
    <property type="entry name" value="Vaccinia Virus protein VP39"/>
    <property type="match status" value="1"/>
</dbReference>
<dbReference type="OrthoDB" id="2013972at2759"/>
<feature type="region of interest" description="Disordered" evidence="1">
    <location>
        <begin position="1"/>
        <end position="30"/>
    </location>
</feature>
<evidence type="ECO:0008006" key="4">
    <source>
        <dbReference type="Google" id="ProtNLM"/>
    </source>
</evidence>
<reference evidence="2 3" key="1">
    <citation type="journal article" date="2018" name="IMA Fungus">
        <title>IMA Genome-F 9: Draft genome sequence of Annulohypoxylon stygium, Aspergillus mulundensis, Berkeleyomyces basicola (syn. Thielaviopsis basicola), Ceratocystis smalleyi, two Cercospora beticola strains, Coleophoma cylindrospora, Fusarium fracticaudum, Phialophora cf. hyalina, and Morchella septimelata.</title>
        <authorList>
            <person name="Wingfield B.D."/>
            <person name="Bills G.F."/>
            <person name="Dong Y."/>
            <person name="Huang W."/>
            <person name="Nel W.J."/>
            <person name="Swalarsk-Parry B.S."/>
            <person name="Vaghefi N."/>
            <person name="Wilken P.M."/>
            <person name="An Z."/>
            <person name="de Beer Z.W."/>
            <person name="De Vos L."/>
            <person name="Chen L."/>
            <person name="Duong T.A."/>
            <person name="Gao Y."/>
            <person name="Hammerbacher A."/>
            <person name="Kikkert J.R."/>
            <person name="Li Y."/>
            <person name="Li H."/>
            <person name="Li K."/>
            <person name="Li Q."/>
            <person name="Liu X."/>
            <person name="Ma X."/>
            <person name="Naidoo K."/>
            <person name="Pethybridge S.J."/>
            <person name="Sun J."/>
            <person name="Steenkamp E.T."/>
            <person name="van der Nest M.A."/>
            <person name="van Wyk S."/>
            <person name="Wingfield M.J."/>
            <person name="Xiong C."/>
            <person name="Yue Q."/>
            <person name="Zhang X."/>
        </authorList>
    </citation>
    <scope>NUCLEOTIDE SEQUENCE [LARGE SCALE GENOMIC DNA]</scope>
    <source>
        <strain evidence="2 3">BP5796</strain>
    </source>
</reference>
<evidence type="ECO:0000313" key="3">
    <source>
        <dbReference type="Proteomes" id="UP000256328"/>
    </source>
</evidence>
<dbReference type="PANTHER" id="PTHR43591">
    <property type="entry name" value="METHYLTRANSFERASE"/>
    <property type="match status" value="1"/>
</dbReference>
<sequence length="336" mass="38075">MASATSSTHNLEIEVDDTATPANPYDDHDNEFEGSLELAASTASAKSSIFRFQVENGRTYHAYKAGKYILPNDEAENNRLDLQSHLCYMTLNRRLYLSPLGNNVKRVLDVGTGTGIWAINYADEHPDVEVIGMDLSPVQPLFVPTNLMFEIDDLEESWTFSSKFDYIHSSMMCGSFHNWPKFYQQSFDNLNSGGYLEIMDIGFPVRCDDNTMPKDCALYQWCIYIQQAADNMGVKLDACLRAKADMRSAGFVDVVEIPYKWPQNRWPKQKKFKELGMWTAENFNMGLEGMSLALLTRGLGWSLQEVNVLCAHARLDIANTGIHAYWPIVTVYGRKP</sequence>
<gene>
    <name evidence="2" type="ORF">BP5796_11330</name>
</gene>
<dbReference type="GO" id="GO:0008168">
    <property type="term" value="F:methyltransferase activity"/>
    <property type="evidence" value="ECO:0007669"/>
    <property type="project" value="TreeGrafter"/>
</dbReference>
<name>A0A3D8QIB9_9HELO</name>
<organism evidence="2 3">
    <name type="scientific">Coleophoma crateriformis</name>
    <dbReference type="NCBI Taxonomy" id="565419"/>
    <lineage>
        <taxon>Eukaryota</taxon>
        <taxon>Fungi</taxon>
        <taxon>Dikarya</taxon>
        <taxon>Ascomycota</taxon>
        <taxon>Pezizomycotina</taxon>
        <taxon>Leotiomycetes</taxon>
        <taxon>Helotiales</taxon>
        <taxon>Dermateaceae</taxon>
        <taxon>Coleophoma</taxon>
    </lineage>
</organism>
<dbReference type="EMBL" id="PDLN01000018">
    <property type="protein sequence ID" value="RDW61438.1"/>
    <property type="molecule type" value="Genomic_DNA"/>
</dbReference>
<dbReference type="Pfam" id="PF13489">
    <property type="entry name" value="Methyltransf_23"/>
    <property type="match status" value="1"/>
</dbReference>
<evidence type="ECO:0000313" key="2">
    <source>
        <dbReference type="EMBL" id="RDW61438.1"/>
    </source>
</evidence>
<dbReference type="AlphaFoldDB" id="A0A3D8QIB9"/>
<dbReference type="PANTHER" id="PTHR43591:SF31">
    <property type="entry name" value="LAEA-LIKE, PUTATIVE (AFU_ORTHOLOGUE AFUA_8G01930)-RELATED"/>
    <property type="match status" value="1"/>
</dbReference>
<dbReference type="SUPFAM" id="SSF53335">
    <property type="entry name" value="S-adenosyl-L-methionine-dependent methyltransferases"/>
    <property type="match status" value="1"/>
</dbReference>
<dbReference type="InterPro" id="IPR029063">
    <property type="entry name" value="SAM-dependent_MTases_sf"/>
</dbReference>
<dbReference type="CDD" id="cd02440">
    <property type="entry name" value="AdoMet_MTases"/>
    <property type="match status" value="1"/>
</dbReference>
<protein>
    <recommendedName>
        <fullName evidence="4">S-adenosyl-L-methionine-dependent methyltransferase</fullName>
    </recommendedName>
</protein>
<keyword evidence="3" id="KW-1185">Reference proteome</keyword>
<feature type="compositionally biased region" description="Polar residues" evidence="1">
    <location>
        <begin position="1"/>
        <end position="10"/>
    </location>
</feature>
<accession>A0A3D8QIB9</accession>
<comment type="caution">
    <text evidence="2">The sequence shown here is derived from an EMBL/GenBank/DDBJ whole genome shotgun (WGS) entry which is preliminary data.</text>
</comment>
<proteinExistence type="predicted"/>
<dbReference type="Proteomes" id="UP000256328">
    <property type="component" value="Unassembled WGS sequence"/>
</dbReference>